<dbReference type="Gene3D" id="1.10.10.10">
    <property type="entry name" value="Winged helix-like DNA-binding domain superfamily/Winged helix DNA-binding domain"/>
    <property type="match status" value="1"/>
</dbReference>
<protein>
    <submittedName>
        <fullName evidence="5">GntR family transcriptional regulator</fullName>
    </submittedName>
</protein>
<dbReference type="GO" id="GO:0003677">
    <property type="term" value="F:DNA binding"/>
    <property type="evidence" value="ECO:0007669"/>
    <property type="project" value="UniProtKB-KW"/>
</dbReference>
<dbReference type="InterPro" id="IPR011711">
    <property type="entry name" value="GntR_C"/>
</dbReference>
<reference evidence="5" key="1">
    <citation type="submission" date="2021-01" db="EMBL/GenBank/DDBJ databases">
        <title>KCTC 19127 draft genome.</title>
        <authorList>
            <person name="An D."/>
        </authorList>
    </citation>
    <scope>NUCLEOTIDE SEQUENCE</scope>
    <source>
        <strain evidence="5">KCTC 19127</strain>
    </source>
</reference>
<sequence>MTLGDVVAARLRDSIIVGELRPGQHLREEEISAMLQVSRGPVRDAFLVLQREGLVQVMRHRGARVVDLSATDLGEVYSLRAAIEDLAVRLAIRRRTDADIAAMQASLGDMRSGLRRRINEQDAARLDVEFHDTIFAAAHHERLYESWSAIRMQVFLLLLRRNIANADWKVATVGGHAQILELIQASDEEGAAKAVRFHVSTGYERIVAGQLERVQDAADQPLEDDVRSIADSFLLR</sequence>
<dbReference type="SUPFAM" id="SSF46785">
    <property type="entry name" value="Winged helix' DNA-binding domain"/>
    <property type="match status" value="1"/>
</dbReference>
<dbReference type="Pfam" id="PF00392">
    <property type="entry name" value="GntR"/>
    <property type="match status" value="1"/>
</dbReference>
<dbReference type="SMART" id="SM00345">
    <property type="entry name" value="HTH_GNTR"/>
    <property type="match status" value="1"/>
</dbReference>
<evidence type="ECO:0000259" key="4">
    <source>
        <dbReference type="PROSITE" id="PS50949"/>
    </source>
</evidence>
<dbReference type="PANTHER" id="PTHR43537">
    <property type="entry name" value="TRANSCRIPTIONAL REGULATOR, GNTR FAMILY"/>
    <property type="match status" value="1"/>
</dbReference>
<dbReference type="SMART" id="SM00895">
    <property type="entry name" value="FCD"/>
    <property type="match status" value="1"/>
</dbReference>
<comment type="caution">
    <text evidence="5">The sequence shown here is derived from an EMBL/GenBank/DDBJ whole genome shotgun (WGS) entry which is preliminary data.</text>
</comment>
<dbReference type="Proteomes" id="UP000663801">
    <property type="component" value="Unassembled WGS sequence"/>
</dbReference>
<evidence type="ECO:0000256" key="1">
    <source>
        <dbReference type="ARBA" id="ARBA00023015"/>
    </source>
</evidence>
<dbReference type="AlphaFoldDB" id="A0A939C4A1"/>
<evidence type="ECO:0000313" key="5">
    <source>
        <dbReference type="EMBL" id="MBM9477886.1"/>
    </source>
</evidence>
<dbReference type="PROSITE" id="PS50949">
    <property type="entry name" value="HTH_GNTR"/>
    <property type="match status" value="1"/>
</dbReference>
<evidence type="ECO:0000256" key="2">
    <source>
        <dbReference type="ARBA" id="ARBA00023125"/>
    </source>
</evidence>
<dbReference type="EMBL" id="JAERWL010000014">
    <property type="protein sequence ID" value="MBM9477886.1"/>
    <property type="molecule type" value="Genomic_DNA"/>
</dbReference>
<dbReference type="InterPro" id="IPR008920">
    <property type="entry name" value="TF_FadR/GntR_C"/>
</dbReference>
<dbReference type="InterPro" id="IPR036388">
    <property type="entry name" value="WH-like_DNA-bd_sf"/>
</dbReference>
<feature type="domain" description="HTH gntR-type" evidence="4">
    <location>
        <begin position="1"/>
        <end position="68"/>
    </location>
</feature>
<accession>A0A939C4A1</accession>
<gene>
    <name evidence="5" type="ORF">JL107_15670</name>
</gene>
<keyword evidence="2" id="KW-0238">DNA-binding</keyword>
<evidence type="ECO:0000313" key="6">
    <source>
        <dbReference type="Proteomes" id="UP000663801"/>
    </source>
</evidence>
<keyword evidence="1" id="KW-0805">Transcription regulation</keyword>
<dbReference type="SUPFAM" id="SSF48008">
    <property type="entry name" value="GntR ligand-binding domain-like"/>
    <property type="match status" value="1"/>
</dbReference>
<keyword evidence="6" id="KW-1185">Reference proteome</keyword>
<organism evidence="5 6">
    <name type="scientific">Nakamurella flavida</name>
    <dbReference type="NCBI Taxonomy" id="363630"/>
    <lineage>
        <taxon>Bacteria</taxon>
        <taxon>Bacillati</taxon>
        <taxon>Actinomycetota</taxon>
        <taxon>Actinomycetes</taxon>
        <taxon>Nakamurellales</taxon>
        <taxon>Nakamurellaceae</taxon>
        <taxon>Nakamurella</taxon>
    </lineage>
</organism>
<dbReference type="CDD" id="cd07377">
    <property type="entry name" value="WHTH_GntR"/>
    <property type="match status" value="1"/>
</dbReference>
<dbReference type="InterPro" id="IPR000524">
    <property type="entry name" value="Tscrpt_reg_HTH_GntR"/>
</dbReference>
<name>A0A939C4A1_9ACTN</name>
<dbReference type="Pfam" id="PF07729">
    <property type="entry name" value="FCD"/>
    <property type="match status" value="1"/>
</dbReference>
<dbReference type="GO" id="GO:0003700">
    <property type="term" value="F:DNA-binding transcription factor activity"/>
    <property type="evidence" value="ECO:0007669"/>
    <property type="project" value="InterPro"/>
</dbReference>
<dbReference type="InterPro" id="IPR036390">
    <property type="entry name" value="WH_DNA-bd_sf"/>
</dbReference>
<evidence type="ECO:0000256" key="3">
    <source>
        <dbReference type="ARBA" id="ARBA00023163"/>
    </source>
</evidence>
<dbReference type="PANTHER" id="PTHR43537:SF24">
    <property type="entry name" value="GLUCONATE OPERON TRANSCRIPTIONAL REPRESSOR"/>
    <property type="match status" value="1"/>
</dbReference>
<dbReference type="RefSeq" id="WP_205258011.1">
    <property type="nucleotide sequence ID" value="NZ_BAAAPV010000002.1"/>
</dbReference>
<dbReference type="Gene3D" id="1.20.120.530">
    <property type="entry name" value="GntR ligand-binding domain-like"/>
    <property type="match status" value="1"/>
</dbReference>
<proteinExistence type="predicted"/>
<keyword evidence="3" id="KW-0804">Transcription</keyword>